<evidence type="ECO:0000256" key="2">
    <source>
        <dbReference type="ARBA" id="ARBA00012417"/>
    </source>
</evidence>
<dbReference type="InterPro" id="IPR008918">
    <property type="entry name" value="HhH2"/>
</dbReference>
<dbReference type="GO" id="GO:0008409">
    <property type="term" value="F:5'-3' exonuclease activity"/>
    <property type="evidence" value="ECO:0007669"/>
    <property type="project" value="InterPro"/>
</dbReference>
<dbReference type="SMART" id="SM00475">
    <property type="entry name" value="53EXOc"/>
    <property type="match status" value="1"/>
</dbReference>
<evidence type="ECO:0000259" key="16">
    <source>
        <dbReference type="SMART" id="SM00482"/>
    </source>
</evidence>
<evidence type="ECO:0000256" key="13">
    <source>
        <dbReference type="ARBA" id="ARBA00049244"/>
    </source>
</evidence>
<dbReference type="FunFam" id="1.20.1060.10:FF:000001">
    <property type="entry name" value="DNA polymerase I"/>
    <property type="match status" value="1"/>
</dbReference>
<dbReference type="PRINTS" id="PR00868">
    <property type="entry name" value="DNAPOLI"/>
</dbReference>
<dbReference type="CDD" id="cd09859">
    <property type="entry name" value="PIN_53EXO"/>
    <property type="match status" value="1"/>
</dbReference>
<dbReference type="FunFam" id="1.10.150.20:FF:000003">
    <property type="entry name" value="DNA polymerase I"/>
    <property type="match status" value="1"/>
</dbReference>
<dbReference type="FunFam" id="1.10.150.20:FF:000002">
    <property type="entry name" value="DNA polymerase I"/>
    <property type="match status" value="1"/>
</dbReference>
<dbReference type="Pfam" id="PF01367">
    <property type="entry name" value="5_3_exonuc"/>
    <property type="match status" value="1"/>
</dbReference>
<dbReference type="EMBL" id="MHCP01000019">
    <property type="protein sequence ID" value="OGY23892.1"/>
    <property type="molecule type" value="Genomic_DNA"/>
</dbReference>
<keyword evidence="5" id="KW-0235">DNA replication</keyword>
<dbReference type="SUPFAM" id="SSF88723">
    <property type="entry name" value="PIN domain-like"/>
    <property type="match status" value="1"/>
</dbReference>
<protein>
    <recommendedName>
        <fullName evidence="2">DNA-directed DNA polymerase</fullName>
        <ecNumber evidence="2">2.7.7.7</ecNumber>
    </recommendedName>
</protein>
<dbReference type="CDD" id="cd08637">
    <property type="entry name" value="DNA_pol_A_pol_I_C"/>
    <property type="match status" value="1"/>
</dbReference>
<reference evidence="17 18" key="1">
    <citation type="journal article" date="2016" name="Nat. Commun.">
        <title>Thousands of microbial genomes shed light on interconnected biogeochemical processes in an aquifer system.</title>
        <authorList>
            <person name="Anantharaman K."/>
            <person name="Brown C.T."/>
            <person name="Hug L.A."/>
            <person name="Sharon I."/>
            <person name="Castelle C.J."/>
            <person name="Probst A.J."/>
            <person name="Thomas B.C."/>
            <person name="Singh A."/>
            <person name="Wilkins M.J."/>
            <person name="Karaoz U."/>
            <person name="Brodie E.L."/>
            <person name="Williams K.H."/>
            <person name="Hubbard S.S."/>
            <person name="Banfield J.F."/>
        </authorList>
    </citation>
    <scope>NUCLEOTIDE SEQUENCE [LARGE SCALE GENOMIC DNA]</scope>
</reference>
<dbReference type="SUPFAM" id="SSF56672">
    <property type="entry name" value="DNA/RNA polymerases"/>
    <property type="match status" value="1"/>
</dbReference>
<dbReference type="Proteomes" id="UP000176631">
    <property type="component" value="Unassembled WGS sequence"/>
</dbReference>
<feature type="compositionally biased region" description="Basic and acidic residues" evidence="14">
    <location>
        <begin position="314"/>
        <end position="325"/>
    </location>
</feature>
<feature type="domain" description="5'-3' exonuclease" evidence="15">
    <location>
        <begin position="2"/>
        <end position="271"/>
    </location>
</feature>
<dbReference type="CDD" id="cd09898">
    <property type="entry name" value="H3TH_53EXO"/>
    <property type="match status" value="1"/>
</dbReference>
<keyword evidence="7" id="KW-0227">DNA damage</keyword>
<dbReference type="Gene3D" id="1.10.150.20">
    <property type="entry name" value="5' to 3' exonuclease, C-terminal subdomain"/>
    <property type="match status" value="2"/>
</dbReference>
<keyword evidence="6" id="KW-0540">Nuclease</keyword>
<dbReference type="SMART" id="SM00482">
    <property type="entry name" value="POLAc"/>
    <property type="match status" value="1"/>
</dbReference>
<feature type="region of interest" description="Disordered" evidence="14">
    <location>
        <begin position="301"/>
        <end position="325"/>
    </location>
</feature>
<keyword evidence="3" id="KW-0808">Transferase</keyword>
<organism evidence="17 18">
    <name type="scientific">Candidatus Woykebacteria bacterium RBG_13_40_15</name>
    <dbReference type="NCBI Taxonomy" id="1802593"/>
    <lineage>
        <taxon>Bacteria</taxon>
        <taxon>Candidatus Woykeibacteriota</taxon>
    </lineage>
</organism>
<dbReference type="EC" id="2.7.7.7" evidence="2"/>
<sequence length="738" mass="82356">MKKLVLIDGHAVFHRAYHALPPLTTSKGELVNAVFGFTSMLLRAIADIKPDYIAVAFDTSEPTFRHQEYTAYKAQRIVAPEELHEQMPRAKEVVEALNIPIFELAGYEADDIIGTLVTQSAKFNPPTGRVGTRNDLEVIIVTGDRDTLQLIRPGVKVYSPGKSFSDVVYFDQKIVKEKYGLEPAQLIDFKALAGDQSDNIPGVRGIGEVTAKKLLQGFESLENIYKNLNKIPEKTRNLLAKDAEVAALSKKLATIDVQTPVKLDLAKCVLKDYDQKAAEELFLELEFRSLIPKLPGFSKSKVADNPAGQGTLFEKQKEEETGRSDDLEKVLREMENYGVLIDTKKLSSLAKEIDGKLSSLEKEIYKHVGHEFNLNSPKQLSTVLYDELNLTPERSTRIKTHKSTDEATLSTMVEAHPVIEPILQYRELFKLKSTYVDALPNQIGQDGRIHTHYHTDITRTGRLSSKDPNLQNIPARSELGEKVRSAFIAPSGCLLLSGDYNQIELRVMAHISGDEALKKVFEEGQDIHTEAAEAVLGKKHGEVTKEDRRIAKIVNFGIMYGISPYGLATQLKIEPAAAKEIIDRYFERFPGVREWVGAILREAYEKGFVETLGGFKRYVLELRSSNQTVRRLGERVAVNSPIQGTAADIIKKAMVNISKQLAPARQASPGEVGGESRKQTKMILQVHDELVFEVPEGELKEVTPIIKDCMENCFPLSIPLVVELKVGKNWGEMKPVEV</sequence>
<name>A0A1G1W895_9BACT</name>
<evidence type="ECO:0000256" key="6">
    <source>
        <dbReference type="ARBA" id="ARBA00022722"/>
    </source>
</evidence>
<evidence type="ECO:0000256" key="5">
    <source>
        <dbReference type="ARBA" id="ARBA00022705"/>
    </source>
</evidence>
<comment type="catalytic activity">
    <reaction evidence="13">
        <text>DNA(n) + a 2'-deoxyribonucleoside 5'-triphosphate = DNA(n+1) + diphosphate</text>
        <dbReference type="Rhea" id="RHEA:22508"/>
        <dbReference type="Rhea" id="RHEA-COMP:17339"/>
        <dbReference type="Rhea" id="RHEA-COMP:17340"/>
        <dbReference type="ChEBI" id="CHEBI:33019"/>
        <dbReference type="ChEBI" id="CHEBI:61560"/>
        <dbReference type="ChEBI" id="CHEBI:173112"/>
        <dbReference type="EC" id="2.7.7.7"/>
    </reaction>
</comment>
<evidence type="ECO:0000256" key="3">
    <source>
        <dbReference type="ARBA" id="ARBA00022679"/>
    </source>
</evidence>
<dbReference type="SUPFAM" id="SSF47807">
    <property type="entry name" value="5' to 3' exonuclease, C-terminal subdomain"/>
    <property type="match status" value="1"/>
</dbReference>
<evidence type="ECO:0000256" key="8">
    <source>
        <dbReference type="ARBA" id="ARBA00022801"/>
    </source>
</evidence>
<dbReference type="FunFam" id="3.40.50.1010:FF:000001">
    <property type="entry name" value="DNA polymerase I"/>
    <property type="match status" value="1"/>
</dbReference>
<keyword evidence="10" id="KW-0239">DNA-directed DNA polymerase</keyword>
<dbReference type="InterPro" id="IPR036279">
    <property type="entry name" value="5-3_exonuclease_C_sf"/>
</dbReference>
<dbReference type="SMART" id="SM00279">
    <property type="entry name" value="HhH2"/>
    <property type="match status" value="1"/>
</dbReference>
<evidence type="ECO:0000256" key="10">
    <source>
        <dbReference type="ARBA" id="ARBA00022932"/>
    </source>
</evidence>
<accession>A0A1G1W895</accession>
<evidence type="ECO:0000256" key="1">
    <source>
        <dbReference type="ARBA" id="ARBA00007705"/>
    </source>
</evidence>
<dbReference type="GO" id="GO:0006302">
    <property type="term" value="P:double-strand break repair"/>
    <property type="evidence" value="ECO:0007669"/>
    <property type="project" value="TreeGrafter"/>
</dbReference>
<evidence type="ECO:0000256" key="12">
    <source>
        <dbReference type="ARBA" id="ARBA00023204"/>
    </source>
</evidence>
<dbReference type="Gene3D" id="3.40.50.1010">
    <property type="entry name" value="5'-nuclease"/>
    <property type="match status" value="1"/>
</dbReference>
<dbReference type="Gene3D" id="3.30.70.370">
    <property type="match status" value="1"/>
</dbReference>
<dbReference type="GO" id="GO:0003887">
    <property type="term" value="F:DNA-directed DNA polymerase activity"/>
    <property type="evidence" value="ECO:0007669"/>
    <property type="project" value="UniProtKB-KW"/>
</dbReference>
<comment type="caution">
    <text evidence="17">The sequence shown here is derived from an EMBL/GenBank/DDBJ whole genome shotgun (WGS) entry which is preliminary data.</text>
</comment>
<evidence type="ECO:0000313" key="17">
    <source>
        <dbReference type="EMBL" id="OGY23892.1"/>
    </source>
</evidence>
<keyword evidence="9" id="KW-0269">Exonuclease</keyword>
<dbReference type="InterPro" id="IPR020046">
    <property type="entry name" value="5-3_exonucl_a-hlix_arch_N"/>
</dbReference>
<dbReference type="STRING" id="1802593.A2172_05155"/>
<dbReference type="InterPro" id="IPR029060">
    <property type="entry name" value="PIN-like_dom_sf"/>
</dbReference>
<gene>
    <name evidence="17" type="ORF">A2172_05155</name>
</gene>
<evidence type="ECO:0000259" key="15">
    <source>
        <dbReference type="SMART" id="SM00475"/>
    </source>
</evidence>
<evidence type="ECO:0000256" key="7">
    <source>
        <dbReference type="ARBA" id="ARBA00022763"/>
    </source>
</evidence>
<feature type="domain" description="DNA-directed DNA polymerase family A palm" evidence="16">
    <location>
        <begin position="480"/>
        <end position="698"/>
    </location>
</feature>
<keyword evidence="8" id="KW-0378">Hydrolase</keyword>
<keyword evidence="4" id="KW-0548">Nucleotidyltransferase</keyword>
<dbReference type="AlphaFoldDB" id="A0A1G1W895"/>
<evidence type="ECO:0000256" key="9">
    <source>
        <dbReference type="ARBA" id="ARBA00022839"/>
    </source>
</evidence>
<dbReference type="PANTHER" id="PTHR10133:SF27">
    <property type="entry name" value="DNA POLYMERASE NU"/>
    <property type="match status" value="1"/>
</dbReference>
<dbReference type="InterPro" id="IPR002298">
    <property type="entry name" value="DNA_polymerase_A"/>
</dbReference>
<dbReference type="PANTHER" id="PTHR10133">
    <property type="entry name" value="DNA POLYMERASE I"/>
    <property type="match status" value="1"/>
</dbReference>
<keyword evidence="12" id="KW-0234">DNA repair</keyword>
<dbReference type="Gene3D" id="1.20.1060.10">
    <property type="entry name" value="Taq DNA Polymerase, Chain T, domain 4"/>
    <property type="match status" value="1"/>
</dbReference>
<dbReference type="Pfam" id="PF00476">
    <property type="entry name" value="DNA_pol_A"/>
    <property type="match status" value="1"/>
</dbReference>
<dbReference type="InterPro" id="IPR001098">
    <property type="entry name" value="DNA-dir_DNA_pol_A_palm_dom"/>
</dbReference>
<evidence type="ECO:0000313" key="18">
    <source>
        <dbReference type="Proteomes" id="UP000176631"/>
    </source>
</evidence>
<dbReference type="PROSITE" id="PS00447">
    <property type="entry name" value="DNA_POLYMERASE_A"/>
    <property type="match status" value="1"/>
</dbReference>
<keyword evidence="11" id="KW-0238">DNA-binding</keyword>
<dbReference type="InterPro" id="IPR002421">
    <property type="entry name" value="5-3_exonuclease"/>
</dbReference>
<dbReference type="InterPro" id="IPR020045">
    <property type="entry name" value="DNA_polI_H3TH"/>
</dbReference>
<dbReference type="InterPro" id="IPR043502">
    <property type="entry name" value="DNA/RNA_pol_sf"/>
</dbReference>
<dbReference type="InterPro" id="IPR019760">
    <property type="entry name" value="DNA-dir_DNA_pol_A_CS"/>
</dbReference>
<dbReference type="Pfam" id="PF02739">
    <property type="entry name" value="5_3_exonuc_N"/>
    <property type="match status" value="1"/>
</dbReference>
<comment type="similarity">
    <text evidence="1">Belongs to the DNA polymerase type-A family.</text>
</comment>
<proteinExistence type="inferred from homology"/>
<dbReference type="GO" id="GO:0003677">
    <property type="term" value="F:DNA binding"/>
    <property type="evidence" value="ECO:0007669"/>
    <property type="project" value="UniProtKB-KW"/>
</dbReference>
<dbReference type="GO" id="GO:0006261">
    <property type="term" value="P:DNA-templated DNA replication"/>
    <property type="evidence" value="ECO:0007669"/>
    <property type="project" value="InterPro"/>
</dbReference>
<evidence type="ECO:0000256" key="11">
    <source>
        <dbReference type="ARBA" id="ARBA00023125"/>
    </source>
</evidence>
<evidence type="ECO:0000256" key="14">
    <source>
        <dbReference type="SAM" id="MobiDB-lite"/>
    </source>
</evidence>
<evidence type="ECO:0000256" key="4">
    <source>
        <dbReference type="ARBA" id="ARBA00022695"/>
    </source>
</evidence>